<sequence>MERFEITVVRDKEIMRFQVADYLHQEGEHCKFEVYNNGDFIASFQPDAHQFLHVCKNPGKLDEEVLHLIADQLELLPHDGRRDDTELLKDQD</sequence>
<dbReference type="Proteomes" id="UP001139450">
    <property type="component" value="Unassembled WGS sequence"/>
</dbReference>
<gene>
    <name evidence="1" type="ORF">MUY27_05520</name>
</gene>
<keyword evidence="2" id="KW-1185">Reference proteome</keyword>
<dbReference type="EMBL" id="JALJEJ010000002">
    <property type="protein sequence ID" value="MCJ8209157.1"/>
    <property type="molecule type" value="Genomic_DNA"/>
</dbReference>
<protein>
    <submittedName>
        <fullName evidence="1">Uncharacterized protein</fullName>
    </submittedName>
</protein>
<name>A0A9X1X0T9_9SPHI</name>
<evidence type="ECO:0000313" key="1">
    <source>
        <dbReference type="EMBL" id="MCJ8209157.1"/>
    </source>
</evidence>
<dbReference type="AlphaFoldDB" id="A0A9X1X0T9"/>
<proteinExistence type="predicted"/>
<reference evidence="1" key="1">
    <citation type="submission" date="2022-04" db="EMBL/GenBank/DDBJ databases">
        <title>Mucilaginibacter sp. RS28 isolated from freshwater.</title>
        <authorList>
            <person name="Ko S.-R."/>
        </authorList>
    </citation>
    <scope>NUCLEOTIDE SEQUENCE</scope>
    <source>
        <strain evidence="1">RS28</strain>
    </source>
</reference>
<evidence type="ECO:0000313" key="2">
    <source>
        <dbReference type="Proteomes" id="UP001139450"/>
    </source>
</evidence>
<dbReference type="RefSeq" id="WP_245128988.1">
    <property type="nucleotide sequence ID" value="NZ_JALJEJ010000002.1"/>
</dbReference>
<accession>A0A9X1X0T9</accession>
<comment type="caution">
    <text evidence="1">The sequence shown here is derived from an EMBL/GenBank/DDBJ whole genome shotgun (WGS) entry which is preliminary data.</text>
</comment>
<organism evidence="1 2">
    <name type="scientific">Mucilaginibacter straminoryzae</name>
    <dbReference type="NCBI Taxonomy" id="2932774"/>
    <lineage>
        <taxon>Bacteria</taxon>
        <taxon>Pseudomonadati</taxon>
        <taxon>Bacteroidota</taxon>
        <taxon>Sphingobacteriia</taxon>
        <taxon>Sphingobacteriales</taxon>
        <taxon>Sphingobacteriaceae</taxon>
        <taxon>Mucilaginibacter</taxon>
    </lineage>
</organism>